<feature type="compositionally biased region" description="Polar residues" evidence="1">
    <location>
        <begin position="447"/>
        <end position="468"/>
    </location>
</feature>
<evidence type="ECO:0000313" key="2">
    <source>
        <dbReference type="EMBL" id="KAK1764872.1"/>
    </source>
</evidence>
<protein>
    <submittedName>
        <fullName evidence="2">Uncharacterized protein</fullName>
    </submittedName>
</protein>
<keyword evidence="3" id="KW-1185">Reference proteome</keyword>
<feature type="compositionally biased region" description="Basic and acidic residues" evidence="1">
    <location>
        <begin position="429"/>
        <end position="446"/>
    </location>
</feature>
<reference evidence="2" key="1">
    <citation type="submission" date="2023-06" db="EMBL/GenBank/DDBJ databases">
        <title>Genome-scale phylogeny and comparative genomics of the fungal order Sordariales.</title>
        <authorList>
            <consortium name="Lawrence Berkeley National Laboratory"/>
            <person name="Hensen N."/>
            <person name="Bonometti L."/>
            <person name="Westerberg I."/>
            <person name="Brannstrom I.O."/>
            <person name="Guillou S."/>
            <person name="Cros-Aarteil S."/>
            <person name="Calhoun S."/>
            <person name="Haridas S."/>
            <person name="Kuo A."/>
            <person name="Mondo S."/>
            <person name="Pangilinan J."/>
            <person name="Riley R."/>
            <person name="Labutti K."/>
            <person name="Andreopoulos B."/>
            <person name="Lipzen A."/>
            <person name="Chen C."/>
            <person name="Yanf M."/>
            <person name="Daum C."/>
            <person name="Ng V."/>
            <person name="Clum A."/>
            <person name="Steindorff A."/>
            <person name="Ohm R."/>
            <person name="Martin F."/>
            <person name="Silar P."/>
            <person name="Natvig D."/>
            <person name="Lalanne C."/>
            <person name="Gautier V."/>
            <person name="Ament-Velasquez S.L."/>
            <person name="Kruys A."/>
            <person name="Hutchinson M.I."/>
            <person name="Powell A.J."/>
            <person name="Barry K."/>
            <person name="Miller A.N."/>
            <person name="Grigoriev I.V."/>
            <person name="Debuchy R."/>
            <person name="Gladieux P."/>
            <person name="Thoren M.H."/>
            <person name="Johannesson H."/>
        </authorList>
    </citation>
    <scope>NUCLEOTIDE SEQUENCE</scope>
    <source>
        <strain evidence="2">8032-3</strain>
    </source>
</reference>
<feature type="region of interest" description="Disordered" evidence="1">
    <location>
        <begin position="625"/>
        <end position="652"/>
    </location>
</feature>
<dbReference type="EMBL" id="MU839018">
    <property type="protein sequence ID" value="KAK1764872.1"/>
    <property type="molecule type" value="Genomic_DNA"/>
</dbReference>
<feature type="region of interest" description="Disordered" evidence="1">
    <location>
        <begin position="293"/>
        <end position="577"/>
    </location>
</feature>
<feature type="compositionally biased region" description="Low complexity" evidence="1">
    <location>
        <begin position="325"/>
        <end position="337"/>
    </location>
</feature>
<dbReference type="Proteomes" id="UP001244011">
    <property type="component" value="Unassembled WGS sequence"/>
</dbReference>
<evidence type="ECO:0000256" key="1">
    <source>
        <dbReference type="SAM" id="MobiDB-lite"/>
    </source>
</evidence>
<organism evidence="2 3">
    <name type="scientific">Phialemonium atrogriseum</name>
    <dbReference type="NCBI Taxonomy" id="1093897"/>
    <lineage>
        <taxon>Eukaryota</taxon>
        <taxon>Fungi</taxon>
        <taxon>Dikarya</taxon>
        <taxon>Ascomycota</taxon>
        <taxon>Pezizomycotina</taxon>
        <taxon>Sordariomycetes</taxon>
        <taxon>Sordariomycetidae</taxon>
        <taxon>Cephalothecales</taxon>
        <taxon>Cephalothecaceae</taxon>
        <taxon>Phialemonium</taxon>
    </lineage>
</organism>
<comment type="caution">
    <text evidence="2">The sequence shown here is derived from an EMBL/GenBank/DDBJ whole genome shotgun (WGS) entry which is preliminary data.</text>
</comment>
<dbReference type="AlphaFoldDB" id="A0AAJ0BXG6"/>
<feature type="compositionally biased region" description="Low complexity" evidence="1">
    <location>
        <begin position="506"/>
        <end position="517"/>
    </location>
</feature>
<evidence type="ECO:0000313" key="3">
    <source>
        <dbReference type="Proteomes" id="UP001244011"/>
    </source>
</evidence>
<feature type="region of interest" description="Disordered" evidence="1">
    <location>
        <begin position="1"/>
        <end position="40"/>
    </location>
</feature>
<proteinExistence type="predicted"/>
<dbReference type="GeneID" id="85313328"/>
<sequence length="652" mass="73766">MAPDTIPEAESIPDAEPEPEIPQRRRPTPRHPIPSMQDAFDESLAEHTSGLEVLKPKLRVGDAKTRRDRLLNEGKDEGPPAAYWRYRPGQKNHELRRLLAQISFGVHLLLNGSATAIESVVQILQGHIDEVDEFLEMTLEDMALATKDLQERLDHLRLPMNNMAVFEKMLEDRQFRLRILDGNEAIEHIVSRTTTALAQTVEDVDEGLKSTREFADYLTEQHYGGWRDEQPGIVTIFEAMKGNTEGWLNAFADLHAKDNALHVLTLQLSGVVSEMELTAGEVSRRTRFSIKPYTAPVHTPRSSQSSTLSTPTASPPRTRIPRSPPRLSLRLSSLLQPEESGSSYFDIPTKTDDTLAPFQSQSTKHPDIEEEPELPEIAIESEDHRRQAPDDIAPRRESADNSGEDDKRLYLLQPRTYTPQPPAPLPSPRLRDEMHQPIAERERPERQSQPQKRTSLRQRISLKTTPPESIQVPPPNAPELQEPDYVSPQIYQGPDSAYGSDIERTAANPPALADPSAADPPQPVFRRPDLIPSPQSDQQYFRPVRASPHSPLQQRPHTSHTTRNNASYQQHQRNAPSAMGMSMLSNVTNVSNDTGTGRKLKKKRSAFGWFKKAFALDEEERVAFEQKRQQASPNLYYDNRSPQFLDGRRVRR</sequence>
<feature type="compositionally biased region" description="Polar residues" evidence="1">
    <location>
        <begin position="550"/>
        <end position="575"/>
    </location>
</feature>
<dbReference type="RefSeq" id="XP_060281085.1">
    <property type="nucleotide sequence ID" value="XM_060430141.1"/>
</dbReference>
<feature type="compositionally biased region" description="Low complexity" evidence="1">
    <location>
        <begin position="299"/>
        <end position="317"/>
    </location>
</feature>
<gene>
    <name evidence="2" type="ORF">QBC33DRAFT_561553</name>
</gene>
<accession>A0AAJ0BXG6</accession>
<name>A0AAJ0BXG6_9PEZI</name>
<feature type="compositionally biased region" description="Basic and acidic residues" evidence="1">
    <location>
        <begin position="381"/>
        <end position="409"/>
    </location>
</feature>